<dbReference type="InterPro" id="IPR040239">
    <property type="entry name" value="HcpB-like"/>
</dbReference>
<dbReference type="Gene3D" id="1.25.40.10">
    <property type="entry name" value="Tetratricopeptide repeat domain"/>
    <property type="match status" value="1"/>
</dbReference>
<evidence type="ECO:0000256" key="5">
    <source>
        <dbReference type="ARBA" id="ARBA00022801"/>
    </source>
</evidence>
<gene>
    <name evidence="10" type="ORF">HMPREF2086_01818</name>
</gene>
<keyword evidence="6" id="KW-0802">TPR repeat</keyword>
<dbReference type="GO" id="GO:0046677">
    <property type="term" value="P:response to antibiotic"/>
    <property type="evidence" value="ECO:0007669"/>
    <property type="project" value="UniProtKB-KW"/>
</dbReference>
<evidence type="ECO:0000256" key="3">
    <source>
        <dbReference type="ARBA" id="ARBA00012865"/>
    </source>
</evidence>
<dbReference type="GO" id="GO:0005576">
    <property type="term" value="C:extracellular region"/>
    <property type="evidence" value="ECO:0007669"/>
    <property type="project" value="UniProtKB-SubCell"/>
</dbReference>
<dbReference type="EMBL" id="AZJI01000009">
    <property type="protein sequence ID" value="ETD22507.1"/>
    <property type="molecule type" value="Genomic_DNA"/>
</dbReference>
<comment type="function">
    <text evidence="9">Hydrolyzes 6-aminopenicillinic acid and 7-aminocephalosporanic acid (ACA) derivatives.</text>
</comment>
<feature type="chain" id="PRO_5023967042" description="Beta-lactamase" evidence="9">
    <location>
        <begin position="18"/>
        <end position="671"/>
    </location>
</feature>
<accession>V8C627</accession>
<dbReference type="AlphaFoldDB" id="V8C627"/>
<dbReference type="SMART" id="SM00671">
    <property type="entry name" value="SEL1"/>
    <property type="match status" value="3"/>
</dbReference>
<feature type="signal peptide" evidence="9">
    <location>
        <begin position="1"/>
        <end position="17"/>
    </location>
</feature>
<keyword evidence="5 9" id="KW-0378">Hydrolase</keyword>
<dbReference type="OrthoDB" id="5329515at2"/>
<proteinExistence type="inferred from homology"/>
<evidence type="ECO:0000256" key="8">
    <source>
        <dbReference type="ARBA" id="ARBA00023251"/>
    </source>
</evidence>
<keyword evidence="11" id="KW-1185">Reference proteome</keyword>
<evidence type="ECO:0000313" key="10">
    <source>
        <dbReference type="EMBL" id="ETD22507.1"/>
    </source>
</evidence>
<dbReference type="PANTHER" id="PTHR13891">
    <property type="entry name" value="CYTOCHROME C OXIDASE ASSEMBLY FACTOR 7"/>
    <property type="match status" value="1"/>
</dbReference>
<dbReference type="PANTHER" id="PTHR13891:SF1">
    <property type="entry name" value="CYTOCHROME C OXIDASE ASSEMBLY FACTOR 7"/>
    <property type="match status" value="1"/>
</dbReference>
<evidence type="ECO:0000256" key="7">
    <source>
        <dbReference type="ARBA" id="ARBA00023157"/>
    </source>
</evidence>
<dbReference type="eggNOG" id="COG0790">
    <property type="taxonomic scope" value="Bacteria"/>
</dbReference>
<evidence type="ECO:0000256" key="2">
    <source>
        <dbReference type="ARBA" id="ARBA00008486"/>
    </source>
</evidence>
<comment type="subcellular location">
    <subcellularLocation>
        <location evidence="9">Secreted</location>
    </subcellularLocation>
</comment>
<dbReference type="EC" id="3.5.2.6" evidence="3 9"/>
<keyword evidence="4" id="KW-0677">Repeat</keyword>
<keyword evidence="8" id="KW-0046">Antibiotic resistance</keyword>
<keyword evidence="7" id="KW-1015">Disulfide bond</keyword>
<dbReference type="InterPro" id="IPR006597">
    <property type="entry name" value="Sel1-like"/>
</dbReference>
<dbReference type="PATRIC" id="fig|1357400.3.peg.2460"/>
<comment type="similarity">
    <text evidence="2 9">Belongs to the hcp beta-lactamase family.</text>
</comment>
<evidence type="ECO:0000256" key="6">
    <source>
        <dbReference type="ARBA" id="ARBA00022803"/>
    </source>
</evidence>
<dbReference type="GO" id="GO:0008800">
    <property type="term" value="F:beta-lactamase activity"/>
    <property type="evidence" value="ECO:0007669"/>
    <property type="project" value="UniProtKB-UniRule"/>
</dbReference>
<dbReference type="SUPFAM" id="SSF81901">
    <property type="entry name" value="HCP-like"/>
    <property type="match status" value="1"/>
</dbReference>
<evidence type="ECO:0000256" key="4">
    <source>
        <dbReference type="ARBA" id="ARBA00022737"/>
    </source>
</evidence>
<comment type="caution">
    <text evidence="10">The sequence shown here is derived from an EMBL/GenBank/DDBJ whole genome shotgun (WGS) entry which is preliminary data.</text>
</comment>
<keyword evidence="9" id="KW-0964">Secreted</keyword>
<evidence type="ECO:0000256" key="9">
    <source>
        <dbReference type="RuleBase" id="RU366075"/>
    </source>
</evidence>
<keyword evidence="9" id="KW-0732">Signal</keyword>
<name>V8C627_9HELI</name>
<protein>
    <recommendedName>
        <fullName evidence="3 9">Beta-lactamase</fullName>
        <ecNumber evidence="3 9">3.5.2.6</ecNumber>
    </recommendedName>
</protein>
<comment type="catalytic activity">
    <reaction evidence="1 9">
        <text>a beta-lactam + H2O = a substituted beta-amino acid</text>
        <dbReference type="Rhea" id="RHEA:20401"/>
        <dbReference type="ChEBI" id="CHEBI:15377"/>
        <dbReference type="ChEBI" id="CHEBI:35627"/>
        <dbReference type="ChEBI" id="CHEBI:140347"/>
        <dbReference type="EC" id="3.5.2.6"/>
    </reaction>
</comment>
<dbReference type="InterPro" id="IPR011990">
    <property type="entry name" value="TPR-like_helical_dom_sf"/>
</dbReference>
<evidence type="ECO:0000313" key="11">
    <source>
        <dbReference type="Proteomes" id="UP000018731"/>
    </source>
</evidence>
<organism evidence="10 11">
    <name type="scientific">Helicobacter macacae MIT 99-5501</name>
    <dbReference type="NCBI Taxonomy" id="1357400"/>
    <lineage>
        <taxon>Bacteria</taxon>
        <taxon>Pseudomonadati</taxon>
        <taxon>Campylobacterota</taxon>
        <taxon>Epsilonproteobacteria</taxon>
        <taxon>Campylobacterales</taxon>
        <taxon>Helicobacteraceae</taxon>
        <taxon>Helicobacter</taxon>
    </lineage>
</organism>
<reference evidence="10 11" key="1">
    <citation type="journal article" date="2014" name="Genome Announc.">
        <title>Draft genome sequences of six enterohepatic helicobacter species isolated from humans and one from rhesus macaques.</title>
        <authorList>
            <person name="Shen Z."/>
            <person name="Sheh A."/>
            <person name="Young S.K."/>
            <person name="Abouelliel A."/>
            <person name="Ward D.V."/>
            <person name="Earl A.M."/>
            <person name="Fox J.G."/>
        </authorList>
    </citation>
    <scope>NUCLEOTIDE SEQUENCE [LARGE SCALE GENOMIC DNA]</scope>
    <source>
        <strain evidence="10 11">MIT 99-5501</strain>
    </source>
</reference>
<dbReference type="STRING" id="1357400.HMPREF2086_01818"/>
<dbReference type="HOGENOM" id="CLU_409265_0_0_7"/>
<sequence length="671" mass="74090">MKKIFLFFGLVVNLAFASSVPQWAKSGICNEKDCAVGEASKKEGEASALARALKSLRLSLGTSVQANYEERVNSEGESKASAQTKIYASMQNIGYKVIDRFIDDKKIYIKIQYEPTKKILPNEEIGEFSIISNFEKLCKSRDLDGYYCVSLGKKYENGENDLAKNDTIALKYYEQGCKMGTLEGCVYAGNLLQQQNMQGVLKGEKSSQKAKQFFSKACEGGLGLGCERLASMESEPTLRRDLYKKGCLLDDALSCAILGEIYEFGLAHLSKNPITAEVAYEDSKGIDKNGDGAVILASKIKDKSRRIREYKKLCEAHNARACALLGQEENNITYLEKSSALNSPRGLYFLALKQEARSTKSELLKKSCLLGEAKDFTKGCVELGNLYAPSKESLEYYSIACGSLFYAQEACEKLYEISPKACNNEVVCEQIANARRTTTQVAQENDYDTYAHATKSKSRHTPNDETALSSLSPRFSLFLTAGFGAADAIKLENIKGYDEIQSSGANFVFTLRFGSEMRLLHKKFTPYIAPYIGISSTDIFDISNFSGVSSTRSKTLSMTAINGGSQAGIKLGGLRVYGLIDYGYRLFSEGTQDIAVPIRSALGIGGGIAYRFKVWVISVEYLQATYTYNGGEIKSNNRRNNYWSKNLELNLNSSTHKTKSSIFLVNLGIAF</sequence>
<dbReference type="RefSeq" id="WP_023928631.1">
    <property type="nucleotide sequence ID" value="NZ_KI669455.1"/>
</dbReference>
<evidence type="ECO:0000256" key="1">
    <source>
        <dbReference type="ARBA" id="ARBA00001526"/>
    </source>
</evidence>
<dbReference type="Proteomes" id="UP000018731">
    <property type="component" value="Unassembled WGS sequence"/>
</dbReference>